<accession>A0AAP2GPM3</accession>
<evidence type="ECO:0000256" key="1">
    <source>
        <dbReference type="SAM" id="SignalP"/>
    </source>
</evidence>
<dbReference type="SUPFAM" id="SSF51126">
    <property type="entry name" value="Pectin lyase-like"/>
    <property type="match status" value="1"/>
</dbReference>
<dbReference type="RefSeq" id="WP_254163469.1">
    <property type="nucleotide sequence ID" value="NZ_JAHESF010000010.1"/>
</dbReference>
<protein>
    <submittedName>
        <fullName evidence="2">Uncharacterized protein</fullName>
    </submittedName>
</protein>
<dbReference type="AlphaFoldDB" id="A0AAP2GPM3"/>
<proteinExistence type="predicted"/>
<keyword evidence="3" id="KW-1185">Reference proteome</keyword>
<evidence type="ECO:0000313" key="3">
    <source>
        <dbReference type="Proteomes" id="UP001319200"/>
    </source>
</evidence>
<reference evidence="2 3" key="1">
    <citation type="submission" date="2021-05" db="EMBL/GenBank/DDBJ databases">
        <title>A Polyphasic approach of four new species of the genus Ohtaekwangia: Ohtaekwangia histidinii sp. nov., Ohtaekwangia cretensis sp. nov., Ohtaekwangia indiensis sp. nov., Ohtaekwangia reichenbachii sp. nov. from diverse environment.</title>
        <authorList>
            <person name="Octaviana S."/>
        </authorList>
    </citation>
    <scope>NUCLEOTIDE SEQUENCE [LARGE SCALE GENOMIC DNA]</scope>
    <source>
        <strain evidence="2 3">PWU4</strain>
    </source>
</reference>
<sequence>MIQFYRLCGMWVTALLLAFSASAKYVLCEANASGSNNGSSWTNAFTDLQSAIGIAVSGDHVWVAVGTGDCTAIKQVQRQIIRFA</sequence>
<comment type="caution">
    <text evidence="2">The sequence shown here is derived from an EMBL/GenBank/DDBJ whole genome shotgun (WGS) entry which is preliminary data.</text>
</comment>
<evidence type="ECO:0000313" key="2">
    <source>
        <dbReference type="EMBL" id="MBT1697597.1"/>
    </source>
</evidence>
<gene>
    <name evidence="2" type="ORF">KK083_11965</name>
</gene>
<dbReference type="InterPro" id="IPR011050">
    <property type="entry name" value="Pectin_lyase_fold/virulence"/>
</dbReference>
<organism evidence="2 3">
    <name type="scientific">Chryseosolibacter histidini</name>
    <dbReference type="NCBI Taxonomy" id="2782349"/>
    <lineage>
        <taxon>Bacteria</taxon>
        <taxon>Pseudomonadati</taxon>
        <taxon>Bacteroidota</taxon>
        <taxon>Cytophagia</taxon>
        <taxon>Cytophagales</taxon>
        <taxon>Chryseotaleaceae</taxon>
        <taxon>Chryseosolibacter</taxon>
    </lineage>
</organism>
<feature type="signal peptide" evidence="1">
    <location>
        <begin position="1"/>
        <end position="23"/>
    </location>
</feature>
<keyword evidence="1" id="KW-0732">Signal</keyword>
<name>A0AAP2GPM3_9BACT</name>
<dbReference type="EMBL" id="JAHESF010000010">
    <property type="protein sequence ID" value="MBT1697597.1"/>
    <property type="molecule type" value="Genomic_DNA"/>
</dbReference>
<dbReference type="Proteomes" id="UP001319200">
    <property type="component" value="Unassembled WGS sequence"/>
</dbReference>
<feature type="chain" id="PRO_5042837913" evidence="1">
    <location>
        <begin position="24"/>
        <end position="84"/>
    </location>
</feature>